<sequence length="204" mass="23435">MKANKTNVPSDPSKLTASDYDSASVAILQVLNRRRQANSAVIRRETGLPKHKVEQRIRSDGILVRAGLVELAGYDETTAYANPPKIMELTQYAHDTIYHGFFDDDKDETAQIVLDEEQFDDFAESLSALRGQLEELRGEVEDIANKYQRMSDFVLEDIYYEVATLRYLLHECDVPKEVMETKRAEFRERSRAGVDLTQEFYEDT</sequence>
<comment type="caution">
    <text evidence="2">The sequence shown here is derived from an EMBL/GenBank/DDBJ whole genome shotgun (WGS) entry which is preliminary data.</text>
</comment>
<organism evidence="2 3">
    <name type="scientific">Halogeometricum salsisoli</name>
    <dbReference type="NCBI Taxonomy" id="2950536"/>
    <lineage>
        <taxon>Archaea</taxon>
        <taxon>Methanobacteriati</taxon>
        <taxon>Methanobacteriota</taxon>
        <taxon>Stenosarchaea group</taxon>
        <taxon>Halobacteria</taxon>
        <taxon>Halobacteriales</taxon>
        <taxon>Haloferacaceae</taxon>
        <taxon>Halogeometricum</taxon>
    </lineage>
</organism>
<dbReference type="Proteomes" id="UP001257060">
    <property type="component" value="Unassembled WGS sequence"/>
</dbReference>
<dbReference type="RefSeq" id="WP_310922330.1">
    <property type="nucleotide sequence ID" value="NZ_JAMQOP010000001.1"/>
</dbReference>
<name>A0ABU2GB78_9EURY</name>
<reference evidence="2 3" key="1">
    <citation type="submission" date="2022-06" db="EMBL/GenBank/DDBJ databases">
        <title>Halogeometricum sp. a new haloarchaeum isolate from saline soil.</title>
        <authorList>
            <person name="Strakova D."/>
            <person name="Galisteo C."/>
            <person name="Sanchez-Porro C."/>
            <person name="Ventosa A."/>
        </authorList>
    </citation>
    <scope>NUCLEOTIDE SEQUENCE [LARGE SCALE GENOMIC DNA]</scope>
    <source>
        <strain evidence="2 3">S1BR25-6</strain>
    </source>
</reference>
<evidence type="ECO:0000313" key="3">
    <source>
        <dbReference type="Proteomes" id="UP001257060"/>
    </source>
</evidence>
<accession>A0ABU2GB78</accession>
<proteinExistence type="predicted"/>
<protein>
    <submittedName>
        <fullName evidence="2">Uncharacterized protein</fullName>
    </submittedName>
</protein>
<evidence type="ECO:0000313" key="2">
    <source>
        <dbReference type="EMBL" id="MDS0297523.1"/>
    </source>
</evidence>
<evidence type="ECO:0000256" key="1">
    <source>
        <dbReference type="SAM" id="Coils"/>
    </source>
</evidence>
<keyword evidence="1" id="KW-0175">Coiled coil</keyword>
<keyword evidence="3" id="KW-1185">Reference proteome</keyword>
<gene>
    <name evidence="2" type="ORF">NDI76_02050</name>
</gene>
<dbReference type="EMBL" id="JAMQOP010000001">
    <property type="protein sequence ID" value="MDS0297523.1"/>
    <property type="molecule type" value="Genomic_DNA"/>
</dbReference>
<feature type="coiled-coil region" evidence="1">
    <location>
        <begin position="119"/>
        <end position="146"/>
    </location>
</feature>